<evidence type="ECO:0000313" key="4">
    <source>
        <dbReference type="Proteomes" id="UP000245683"/>
    </source>
</evidence>
<feature type="domain" description="SIS" evidence="2">
    <location>
        <begin position="27"/>
        <end position="170"/>
    </location>
</feature>
<dbReference type="InterPro" id="IPR046348">
    <property type="entry name" value="SIS_dom_sf"/>
</dbReference>
<dbReference type="Proteomes" id="UP000245683">
    <property type="component" value="Unassembled WGS sequence"/>
</dbReference>
<keyword evidence="3" id="KW-0413">Isomerase</keyword>
<dbReference type="InterPro" id="IPR001347">
    <property type="entry name" value="SIS_dom"/>
</dbReference>
<keyword evidence="4" id="KW-1185">Reference proteome</keyword>
<dbReference type="Pfam" id="PF01380">
    <property type="entry name" value="SIS"/>
    <property type="match status" value="1"/>
</dbReference>
<dbReference type="RefSeq" id="WP_109944908.1">
    <property type="nucleotide sequence ID" value="NZ_QGGF01000314.1"/>
</dbReference>
<dbReference type="AlphaFoldDB" id="A0A317K547"/>
<dbReference type="PROSITE" id="PS51464">
    <property type="entry name" value="SIS"/>
    <property type="match status" value="1"/>
</dbReference>
<sequence length="183" mass="18836">MTDLIDTVRDEITAALAAADRDQVRALADTVLAARHVLVTGEGRSGFMAKAFAMRLMHLGINVHVVGETTTPALGPGDTIVAVSGSGTTHGTVRVAAQANTVGGTVHAVTTDPDSPLARAAATVLVVPAATKYRKPGEATTVQPLSSLFDQTTHILLDVVCLLIAQRRGVDNAAAKAAHANTE</sequence>
<evidence type="ECO:0000313" key="3">
    <source>
        <dbReference type="EMBL" id="PWU48041.1"/>
    </source>
</evidence>
<dbReference type="NCBIfam" id="TIGR03127">
    <property type="entry name" value="RuMP_HxlB"/>
    <property type="match status" value="1"/>
</dbReference>
<protein>
    <submittedName>
        <fullName evidence="3">6-phospho-3-hexuloisomerase</fullName>
    </submittedName>
</protein>
<dbReference type="GO" id="GO:0097367">
    <property type="term" value="F:carbohydrate derivative binding"/>
    <property type="evidence" value="ECO:0007669"/>
    <property type="project" value="InterPro"/>
</dbReference>
<dbReference type="SUPFAM" id="SSF53697">
    <property type="entry name" value="SIS domain"/>
    <property type="match status" value="1"/>
</dbReference>
<evidence type="ECO:0000256" key="1">
    <source>
        <dbReference type="ARBA" id="ARBA00009235"/>
    </source>
</evidence>
<dbReference type="PANTHER" id="PTHR43443">
    <property type="entry name" value="3-HEXULOSE-6-PHOSPHATE ISOMERASE"/>
    <property type="match status" value="1"/>
</dbReference>
<dbReference type="EMBL" id="QGSV01000170">
    <property type="protein sequence ID" value="PWU48041.1"/>
    <property type="molecule type" value="Genomic_DNA"/>
</dbReference>
<dbReference type="InterPro" id="IPR017552">
    <property type="entry name" value="PHI/rmpB"/>
</dbReference>
<organism evidence="3 4">
    <name type="scientific">Micromonospora globispora</name>
    <dbReference type="NCBI Taxonomy" id="1450148"/>
    <lineage>
        <taxon>Bacteria</taxon>
        <taxon>Bacillati</taxon>
        <taxon>Actinomycetota</taxon>
        <taxon>Actinomycetes</taxon>
        <taxon>Micromonosporales</taxon>
        <taxon>Micromonosporaceae</taxon>
        <taxon>Micromonospora</taxon>
    </lineage>
</organism>
<dbReference type="PANTHER" id="PTHR43443:SF1">
    <property type="entry name" value="3-HEXULOSE-6-PHOSPHATE ISOMERASE"/>
    <property type="match status" value="1"/>
</dbReference>
<accession>A0A317K547</accession>
<evidence type="ECO:0000259" key="2">
    <source>
        <dbReference type="PROSITE" id="PS51464"/>
    </source>
</evidence>
<reference evidence="4" key="1">
    <citation type="submission" date="2018-05" db="EMBL/GenBank/DDBJ databases">
        <title>Micromonospora globispora sp. nov. and Micromonospora rugosa sp. nov., isolated from marine sediment.</title>
        <authorList>
            <person name="Carro L."/>
            <person name="Aysel V."/>
            <person name="Cetin D."/>
            <person name="Igual J.M."/>
            <person name="Klenk H.-P."/>
            <person name="Trujillo M.E."/>
            <person name="Sahin N."/>
        </authorList>
    </citation>
    <scope>NUCLEOTIDE SEQUENCE [LARGE SCALE GENOMIC DNA]</scope>
    <source>
        <strain evidence="4">S2904</strain>
    </source>
</reference>
<dbReference type="GO" id="GO:0016853">
    <property type="term" value="F:isomerase activity"/>
    <property type="evidence" value="ECO:0007669"/>
    <property type="project" value="UniProtKB-KW"/>
</dbReference>
<name>A0A317K547_9ACTN</name>
<proteinExistence type="inferred from homology"/>
<dbReference type="OrthoDB" id="9797832at2"/>
<comment type="caution">
    <text evidence="3">The sequence shown here is derived from an EMBL/GenBank/DDBJ whole genome shotgun (WGS) entry which is preliminary data.</text>
</comment>
<dbReference type="CDD" id="cd05005">
    <property type="entry name" value="SIS_PHI"/>
    <property type="match status" value="1"/>
</dbReference>
<comment type="similarity">
    <text evidence="1">Belongs to the SIS family. PHI subfamily.</text>
</comment>
<dbReference type="GO" id="GO:1901135">
    <property type="term" value="P:carbohydrate derivative metabolic process"/>
    <property type="evidence" value="ECO:0007669"/>
    <property type="project" value="InterPro"/>
</dbReference>
<dbReference type="Gene3D" id="3.40.50.10490">
    <property type="entry name" value="Glucose-6-phosphate isomerase like protein, domain 1"/>
    <property type="match status" value="1"/>
</dbReference>
<gene>
    <name evidence="3" type="primary">hxlB</name>
    <name evidence="3" type="ORF">DLJ46_12890</name>
</gene>